<evidence type="ECO:0000256" key="1">
    <source>
        <dbReference type="SAM" id="SignalP"/>
    </source>
</evidence>
<dbReference type="InterPro" id="IPR037277">
    <property type="entry name" value="Granulin_sf"/>
</dbReference>
<dbReference type="AlphaFoldDB" id="A0A8S9ZG00"/>
<feature type="signal peptide" evidence="1">
    <location>
        <begin position="1"/>
        <end position="21"/>
    </location>
</feature>
<dbReference type="OrthoDB" id="2251794at2759"/>
<dbReference type="Gene3D" id="3.20.20.80">
    <property type="entry name" value="Glycosidases"/>
    <property type="match status" value="1"/>
</dbReference>
<name>A0A8S9ZG00_9BILA</name>
<evidence type="ECO:0000313" key="2">
    <source>
        <dbReference type="EMBL" id="KAF7632205.1"/>
    </source>
</evidence>
<dbReference type="SUPFAM" id="SSF51445">
    <property type="entry name" value="(Trans)glycosidases"/>
    <property type="match status" value="1"/>
</dbReference>
<sequence length="333" mass="38782">MFIIFYLTLFIIYLNINLNKGWERVNPTYRSLGSTARHTPYRAGISCGIYDNGKPAYCPRGSFCGYLNDDKGWKCSPSEGDVFCEDTNDFCPKGFYCTVSNSSLCTPNTNRKKGVYVFDELTIDEFKCLKEKKEIQFVIIDYFGIFGYEIINNNKNAREAGIDDIDIYIRPCVKSKGKSYSPFTTCGNPRKIITDVLNGLKNNNVNFGRVWLEIRGDVGEDIDHYTGYGQKYDWYLTIEENIKFIDEMIKILNEKKQPYGIYSDKYLWQRITGNTQIYNNIPLWYSNINNKENNFNDYYDGYSFGGWKNPTIKETNASIVCRKYVDNIWKQEE</sequence>
<dbReference type="EMBL" id="JABEBT010000109">
    <property type="protein sequence ID" value="KAF7632205.1"/>
    <property type="molecule type" value="Genomic_DNA"/>
</dbReference>
<keyword evidence="1" id="KW-0732">Signal</keyword>
<dbReference type="PANTHER" id="PTHR23208:SF36">
    <property type="entry name" value="LYSOZYME-RELATED"/>
    <property type="match status" value="1"/>
</dbReference>
<proteinExistence type="predicted"/>
<evidence type="ECO:0008006" key="4">
    <source>
        <dbReference type="Google" id="ProtNLM"/>
    </source>
</evidence>
<dbReference type="Proteomes" id="UP000605970">
    <property type="component" value="Unassembled WGS sequence"/>
</dbReference>
<dbReference type="InterPro" id="IPR051595">
    <property type="entry name" value="GH25_Enzymes"/>
</dbReference>
<accession>A0A8S9ZG00</accession>
<dbReference type="Gene3D" id="2.10.25.160">
    <property type="entry name" value="Granulin"/>
    <property type="match status" value="1"/>
</dbReference>
<gene>
    <name evidence="2" type="ORF">Mgra_00008389</name>
</gene>
<keyword evidence="3" id="KW-1185">Reference proteome</keyword>
<reference evidence="2" key="1">
    <citation type="journal article" date="2020" name="Ecol. Evol.">
        <title>Genome structure and content of the rice root-knot nematode (Meloidogyne graminicola).</title>
        <authorList>
            <person name="Phan N.T."/>
            <person name="Danchin E.G.J."/>
            <person name="Klopp C."/>
            <person name="Perfus-Barbeoch L."/>
            <person name="Kozlowski D.K."/>
            <person name="Koutsovoulos G.D."/>
            <person name="Lopez-Roques C."/>
            <person name="Bouchez O."/>
            <person name="Zahm M."/>
            <person name="Besnard G."/>
            <person name="Bellafiore S."/>
        </authorList>
    </citation>
    <scope>NUCLEOTIDE SEQUENCE</scope>
    <source>
        <strain evidence="2">VN-18</strain>
    </source>
</reference>
<comment type="caution">
    <text evidence="2">The sequence shown here is derived from an EMBL/GenBank/DDBJ whole genome shotgun (WGS) entry which is preliminary data.</text>
</comment>
<feature type="chain" id="PRO_5035883632" description="Lysozyme" evidence="1">
    <location>
        <begin position="22"/>
        <end position="333"/>
    </location>
</feature>
<dbReference type="InterPro" id="IPR017853">
    <property type="entry name" value="GH"/>
</dbReference>
<dbReference type="GO" id="GO:0007165">
    <property type="term" value="P:signal transduction"/>
    <property type="evidence" value="ECO:0007669"/>
    <property type="project" value="TreeGrafter"/>
</dbReference>
<evidence type="ECO:0000313" key="3">
    <source>
        <dbReference type="Proteomes" id="UP000605970"/>
    </source>
</evidence>
<dbReference type="PANTHER" id="PTHR23208">
    <property type="entry name" value="LYSOZYME PROTEIN"/>
    <property type="match status" value="1"/>
</dbReference>
<protein>
    <recommendedName>
        <fullName evidence="4">Lysozyme</fullName>
    </recommendedName>
</protein>
<organism evidence="2 3">
    <name type="scientific">Meloidogyne graminicola</name>
    <dbReference type="NCBI Taxonomy" id="189291"/>
    <lineage>
        <taxon>Eukaryota</taxon>
        <taxon>Metazoa</taxon>
        <taxon>Ecdysozoa</taxon>
        <taxon>Nematoda</taxon>
        <taxon>Chromadorea</taxon>
        <taxon>Rhabditida</taxon>
        <taxon>Tylenchina</taxon>
        <taxon>Tylenchomorpha</taxon>
        <taxon>Tylenchoidea</taxon>
        <taxon>Meloidogynidae</taxon>
        <taxon>Meloidogyninae</taxon>
        <taxon>Meloidogyne</taxon>
    </lineage>
</organism>